<dbReference type="HOGENOM" id="CLU_991246_0_0_1"/>
<evidence type="ECO:0000256" key="2">
    <source>
        <dbReference type="ARBA" id="ARBA00004325"/>
    </source>
</evidence>
<evidence type="ECO:0000313" key="9">
    <source>
        <dbReference type="EnsemblMetazoa" id="CapteP227480"/>
    </source>
</evidence>
<reference evidence="8 10" key="2">
    <citation type="journal article" date="2013" name="Nature">
        <title>Insights into bilaterian evolution from three spiralian genomes.</title>
        <authorList>
            <person name="Simakov O."/>
            <person name="Marletaz F."/>
            <person name="Cho S.J."/>
            <person name="Edsinger-Gonzales E."/>
            <person name="Havlak P."/>
            <person name="Hellsten U."/>
            <person name="Kuo D.H."/>
            <person name="Larsson T."/>
            <person name="Lv J."/>
            <person name="Arendt D."/>
            <person name="Savage R."/>
            <person name="Osoegawa K."/>
            <person name="de Jong P."/>
            <person name="Grimwood J."/>
            <person name="Chapman J.A."/>
            <person name="Shapiro H."/>
            <person name="Aerts A."/>
            <person name="Otillar R.P."/>
            <person name="Terry A.Y."/>
            <person name="Boore J.L."/>
            <person name="Grigoriev I.V."/>
            <person name="Lindberg D.R."/>
            <person name="Seaver E.C."/>
            <person name="Weisblat D.A."/>
            <person name="Putnam N.H."/>
            <person name="Rokhsar D.S."/>
        </authorList>
    </citation>
    <scope>NUCLEOTIDE SEQUENCE</scope>
    <source>
        <strain evidence="8 10">I ESC-2004</strain>
    </source>
</reference>
<dbReference type="Gene3D" id="1.25.10.10">
    <property type="entry name" value="Leucine-rich Repeat Variant"/>
    <property type="match status" value="1"/>
</dbReference>
<proteinExistence type="predicted"/>
<evidence type="ECO:0000256" key="4">
    <source>
        <dbReference type="ARBA" id="ARBA00022989"/>
    </source>
</evidence>
<evidence type="ECO:0000313" key="8">
    <source>
        <dbReference type="EMBL" id="ELU11608.1"/>
    </source>
</evidence>
<name>R7UYG7_CAPTE</name>
<dbReference type="PANTHER" id="PTHR15712">
    <property type="entry name" value="ARMADILLO REPEAT CONTAINING PROTEIN"/>
    <property type="match status" value="1"/>
</dbReference>
<dbReference type="EnsemblMetazoa" id="CapteT227480">
    <property type="protein sequence ID" value="CapteP227480"/>
    <property type="gene ID" value="CapteG227480"/>
</dbReference>
<gene>
    <name evidence="8" type="ORF">CAPTEDRAFT_227480</name>
</gene>
<dbReference type="EMBL" id="KB296584">
    <property type="protein sequence ID" value="ELU11608.1"/>
    <property type="molecule type" value="Genomic_DNA"/>
</dbReference>
<evidence type="ECO:0000256" key="1">
    <source>
        <dbReference type="ARBA" id="ARBA00004167"/>
    </source>
</evidence>
<keyword evidence="6" id="KW-0472">Membrane</keyword>
<reference evidence="10" key="1">
    <citation type="submission" date="2012-12" db="EMBL/GenBank/DDBJ databases">
        <authorList>
            <person name="Hellsten U."/>
            <person name="Grimwood J."/>
            <person name="Chapman J.A."/>
            <person name="Shapiro H."/>
            <person name="Aerts A."/>
            <person name="Otillar R.P."/>
            <person name="Terry A.Y."/>
            <person name="Boore J.L."/>
            <person name="Simakov O."/>
            <person name="Marletaz F."/>
            <person name="Cho S.-J."/>
            <person name="Edsinger-Gonzales E."/>
            <person name="Havlak P."/>
            <person name="Kuo D.-H."/>
            <person name="Larsson T."/>
            <person name="Lv J."/>
            <person name="Arendt D."/>
            <person name="Savage R."/>
            <person name="Osoegawa K."/>
            <person name="de Jong P."/>
            <person name="Lindberg D.R."/>
            <person name="Seaver E.C."/>
            <person name="Weisblat D.A."/>
            <person name="Putnam N.H."/>
            <person name="Grigoriev I.V."/>
            <person name="Rokhsar D.S."/>
        </authorList>
    </citation>
    <scope>NUCLEOTIDE SEQUENCE</scope>
    <source>
        <strain evidence="10">I ESC-2004</strain>
    </source>
</reference>
<dbReference type="InterPro" id="IPR011989">
    <property type="entry name" value="ARM-like"/>
</dbReference>
<dbReference type="Pfam" id="PF04826">
    <property type="entry name" value="Arm_2"/>
    <property type="match status" value="1"/>
</dbReference>
<dbReference type="SUPFAM" id="SSF48371">
    <property type="entry name" value="ARM repeat"/>
    <property type="match status" value="1"/>
</dbReference>
<dbReference type="GO" id="GO:0031966">
    <property type="term" value="C:mitochondrial membrane"/>
    <property type="evidence" value="ECO:0007669"/>
    <property type="project" value="UniProtKB-SubCell"/>
</dbReference>
<dbReference type="AlphaFoldDB" id="R7UYG7"/>
<evidence type="ECO:0000256" key="3">
    <source>
        <dbReference type="ARBA" id="ARBA00022692"/>
    </source>
</evidence>
<keyword evidence="3" id="KW-0812">Transmembrane</keyword>
<keyword evidence="4" id="KW-1133">Transmembrane helix</keyword>
<evidence type="ECO:0000256" key="6">
    <source>
        <dbReference type="ARBA" id="ARBA00023136"/>
    </source>
</evidence>
<evidence type="ECO:0000313" key="10">
    <source>
        <dbReference type="Proteomes" id="UP000014760"/>
    </source>
</evidence>
<feature type="domain" description="Armadillo repeat-containing" evidence="7">
    <location>
        <begin position="19"/>
        <end position="222"/>
    </location>
</feature>
<dbReference type="InterPro" id="IPR006911">
    <property type="entry name" value="ARM-rpt_dom"/>
</dbReference>
<dbReference type="OMA" id="VTNDYHY"/>
<protein>
    <recommendedName>
        <fullName evidence="7">Armadillo repeat-containing domain-containing protein</fullName>
    </recommendedName>
</protein>
<dbReference type="EMBL" id="AMQN01005694">
    <property type="status" value="NOT_ANNOTATED_CDS"/>
    <property type="molecule type" value="Genomic_DNA"/>
</dbReference>
<keyword evidence="5" id="KW-0496">Mitochondrion</keyword>
<sequence length="281" mass="30554">MVRNVYPLVQTQVKSSQNLSPIEAQGLVMLLSTTDQEDMLKKALVTITNAAAFTSNQDVLREAGCLGQLNRLVSSVMTPSDLLTPLLQSINNMAMNTDNQKELQLSIPSLIALANDSSNGDIQLSSLQALTNLSVTPTYHAPYTRTIQSLYEQLDRHHGNIRIQILKLLVNLSDNPSMVPHLLAAKAPSVVLDLLLPSQPGDIVLRWLTILANIMSTSKDSSLTSCDLPTNDKAASPETMYAALFGLNNRAKLKSQVFVLSKNTDDGVRAQALKLYGCLLA</sequence>
<dbReference type="InterPro" id="IPR051303">
    <property type="entry name" value="Armcx_regulator"/>
</dbReference>
<dbReference type="InterPro" id="IPR016024">
    <property type="entry name" value="ARM-type_fold"/>
</dbReference>
<evidence type="ECO:0000259" key="7">
    <source>
        <dbReference type="Pfam" id="PF04826"/>
    </source>
</evidence>
<accession>R7UYG7</accession>
<dbReference type="Proteomes" id="UP000014760">
    <property type="component" value="Unassembled WGS sequence"/>
</dbReference>
<comment type="subcellular location">
    <subcellularLocation>
        <location evidence="1">Membrane</location>
        <topology evidence="1">Single-pass membrane protein</topology>
    </subcellularLocation>
    <subcellularLocation>
        <location evidence="2">Mitochondrion membrane</location>
    </subcellularLocation>
</comment>
<reference evidence="9" key="3">
    <citation type="submission" date="2015-06" db="UniProtKB">
        <authorList>
            <consortium name="EnsemblMetazoa"/>
        </authorList>
    </citation>
    <scope>IDENTIFICATION</scope>
</reference>
<evidence type="ECO:0000256" key="5">
    <source>
        <dbReference type="ARBA" id="ARBA00023128"/>
    </source>
</evidence>
<organism evidence="8">
    <name type="scientific">Capitella teleta</name>
    <name type="common">Polychaete worm</name>
    <dbReference type="NCBI Taxonomy" id="283909"/>
    <lineage>
        <taxon>Eukaryota</taxon>
        <taxon>Metazoa</taxon>
        <taxon>Spiralia</taxon>
        <taxon>Lophotrochozoa</taxon>
        <taxon>Annelida</taxon>
        <taxon>Polychaeta</taxon>
        <taxon>Sedentaria</taxon>
        <taxon>Scolecida</taxon>
        <taxon>Capitellidae</taxon>
        <taxon>Capitella</taxon>
    </lineage>
</organism>
<dbReference type="OrthoDB" id="10017790at2759"/>
<dbReference type="PANTHER" id="PTHR15712:SF23">
    <property type="entry name" value="ARMADILLO REPEAT CONTAINING 10"/>
    <property type="match status" value="1"/>
</dbReference>
<dbReference type="STRING" id="283909.R7UYG7"/>
<keyword evidence="10" id="KW-1185">Reference proteome</keyword>